<dbReference type="AlphaFoldDB" id="A0A8X7PLC0"/>
<feature type="compositionally biased region" description="Basic and acidic residues" evidence="1">
    <location>
        <begin position="145"/>
        <end position="154"/>
    </location>
</feature>
<gene>
    <name evidence="2" type="ORF">Bca52824_081860</name>
</gene>
<feature type="compositionally biased region" description="Polar residues" evidence="1">
    <location>
        <begin position="82"/>
        <end position="91"/>
    </location>
</feature>
<accession>A0A8X7PLC0</accession>
<evidence type="ECO:0000256" key="1">
    <source>
        <dbReference type="SAM" id="MobiDB-lite"/>
    </source>
</evidence>
<proteinExistence type="predicted"/>
<sequence length="192" mass="21111">MGRVAFKVLMDSLWNKEIAGCYTVDGFIQVLQCGRTQLCELGASIGGPRRQSVSTDLGLRGQRGRRSMKAAILSQATPPPLTNQATPQDKQPTPLAKETGGRNKQATPHANETVDALNSFDPENSILSDSPEGSLMLSRGLSQRTESRELTPAKRTETSLMNLEEALDHNTKMTCNTRIKKENVDKRGYSRH</sequence>
<protein>
    <submittedName>
        <fullName evidence="2">Uncharacterized protein</fullName>
    </submittedName>
</protein>
<dbReference type="EMBL" id="JAAMPC010000016">
    <property type="protein sequence ID" value="KAG2251724.1"/>
    <property type="molecule type" value="Genomic_DNA"/>
</dbReference>
<dbReference type="Proteomes" id="UP000886595">
    <property type="component" value="Unassembled WGS sequence"/>
</dbReference>
<keyword evidence="3" id="KW-1185">Reference proteome</keyword>
<reference evidence="2 3" key="1">
    <citation type="submission" date="2020-02" db="EMBL/GenBank/DDBJ databases">
        <authorList>
            <person name="Ma Q."/>
            <person name="Huang Y."/>
            <person name="Song X."/>
            <person name="Pei D."/>
        </authorList>
    </citation>
    <scope>NUCLEOTIDE SEQUENCE [LARGE SCALE GENOMIC DNA]</scope>
    <source>
        <strain evidence="2">Sxm20200214</strain>
        <tissue evidence="2">Leaf</tissue>
    </source>
</reference>
<evidence type="ECO:0000313" key="2">
    <source>
        <dbReference type="EMBL" id="KAG2251724.1"/>
    </source>
</evidence>
<evidence type="ECO:0000313" key="3">
    <source>
        <dbReference type="Proteomes" id="UP000886595"/>
    </source>
</evidence>
<feature type="region of interest" description="Disordered" evidence="1">
    <location>
        <begin position="47"/>
        <end position="154"/>
    </location>
</feature>
<comment type="caution">
    <text evidence="2">The sequence shown here is derived from an EMBL/GenBank/DDBJ whole genome shotgun (WGS) entry which is preliminary data.</text>
</comment>
<name>A0A8X7PLC0_BRACI</name>
<organism evidence="2 3">
    <name type="scientific">Brassica carinata</name>
    <name type="common">Ethiopian mustard</name>
    <name type="synonym">Abyssinian cabbage</name>
    <dbReference type="NCBI Taxonomy" id="52824"/>
    <lineage>
        <taxon>Eukaryota</taxon>
        <taxon>Viridiplantae</taxon>
        <taxon>Streptophyta</taxon>
        <taxon>Embryophyta</taxon>
        <taxon>Tracheophyta</taxon>
        <taxon>Spermatophyta</taxon>
        <taxon>Magnoliopsida</taxon>
        <taxon>eudicotyledons</taxon>
        <taxon>Gunneridae</taxon>
        <taxon>Pentapetalae</taxon>
        <taxon>rosids</taxon>
        <taxon>malvids</taxon>
        <taxon>Brassicales</taxon>
        <taxon>Brassicaceae</taxon>
        <taxon>Brassiceae</taxon>
        <taxon>Brassica</taxon>
    </lineage>
</organism>